<evidence type="ECO:0000313" key="10">
    <source>
        <dbReference type="Proteomes" id="UP000295404"/>
    </source>
</evidence>
<dbReference type="InterPro" id="IPR051796">
    <property type="entry name" value="ISF_SsuE-like"/>
</dbReference>
<evidence type="ECO:0000256" key="2">
    <source>
        <dbReference type="ARBA" id="ARBA00001966"/>
    </source>
</evidence>
<evidence type="ECO:0000313" key="9">
    <source>
        <dbReference type="Proteomes" id="UP000217726"/>
    </source>
</evidence>
<dbReference type="SUPFAM" id="SSF52218">
    <property type="entry name" value="Flavoproteins"/>
    <property type="match status" value="1"/>
</dbReference>
<dbReference type="PANTHER" id="PTHR43278">
    <property type="entry name" value="NAD(P)H-DEPENDENT FMN-CONTAINING OXIDOREDUCTASE YWQN-RELATED"/>
    <property type="match status" value="1"/>
</dbReference>
<dbReference type="PANTHER" id="PTHR43278:SF1">
    <property type="entry name" value="IRON-SULFUR FLAVOPROTEIN MJ1083"/>
    <property type="match status" value="1"/>
</dbReference>
<dbReference type="EMBL" id="OBDR01000011">
    <property type="protein sequence ID" value="SNY20577.1"/>
    <property type="molecule type" value="Genomic_DNA"/>
</dbReference>
<protein>
    <submittedName>
        <fullName evidence="7">Multimeric flavodoxin WrbA</fullName>
    </submittedName>
</protein>
<keyword evidence="3" id="KW-0285">Flavoprotein</keyword>
<comment type="cofactor">
    <cofactor evidence="1">
        <name>FMN</name>
        <dbReference type="ChEBI" id="CHEBI:58210"/>
    </cofactor>
</comment>
<reference evidence="8 10" key="3">
    <citation type="submission" date="2019-03" db="EMBL/GenBank/DDBJ databases">
        <title>Subsurface microbial communities from deep shales in Ohio and West Virginia, USA.</title>
        <authorList>
            <person name="Wrighton K."/>
        </authorList>
    </citation>
    <scope>NUCLEOTIDE SEQUENCE [LARGE SCALE GENOMIC DNA]</scope>
    <source>
        <strain evidence="8 10">WG1_MB</strain>
    </source>
</reference>
<evidence type="ECO:0000313" key="7">
    <source>
        <dbReference type="EMBL" id="SNY20577.1"/>
    </source>
</evidence>
<evidence type="ECO:0000256" key="3">
    <source>
        <dbReference type="ARBA" id="ARBA00022630"/>
    </source>
</evidence>
<evidence type="ECO:0000313" key="8">
    <source>
        <dbReference type="EMBL" id="TCL11615.1"/>
    </source>
</evidence>
<dbReference type="EMBL" id="SMMS01000001">
    <property type="protein sequence ID" value="TCL11615.1"/>
    <property type="molecule type" value="Genomic_DNA"/>
</dbReference>
<keyword evidence="9" id="KW-1185">Reference proteome</keyword>
<dbReference type="InterPro" id="IPR029039">
    <property type="entry name" value="Flavoprotein-like_sf"/>
</dbReference>
<name>A0A285GAI6_9EURY</name>
<organism evidence="7 9">
    <name type="scientific">Methanohalophilus euhalobius</name>
    <dbReference type="NCBI Taxonomy" id="51203"/>
    <lineage>
        <taxon>Archaea</taxon>
        <taxon>Methanobacteriati</taxon>
        <taxon>Methanobacteriota</taxon>
        <taxon>Stenosarchaea group</taxon>
        <taxon>Methanomicrobia</taxon>
        <taxon>Methanosarcinales</taxon>
        <taxon>Methanosarcinaceae</taxon>
        <taxon>Methanohalophilus</taxon>
    </lineage>
</organism>
<evidence type="ECO:0000259" key="6">
    <source>
        <dbReference type="Pfam" id="PF03358"/>
    </source>
</evidence>
<dbReference type="OrthoDB" id="9059at2157"/>
<dbReference type="GO" id="GO:0016491">
    <property type="term" value="F:oxidoreductase activity"/>
    <property type="evidence" value="ECO:0007669"/>
    <property type="project" value="InterPro"/>
</dbReference>
<dbReference type="InterPro" id="IPR005025">
    <property type="entry name" value="FMN_Rdtase-like_dom"/>
</dbReference>
<evidence type="ECO:0000256" key="1">
    <source>
        <dbReference type="ARBA" id="ARBA00001917"/>
    </source>
</evidence>
<dbReference type="RefSeq" id="WP_096712801.1">
    <property type="nucleotide sequence ID" value="NZ_OBDR01000011.1"/>
</dbReference>
<reference evidence="9" key="1">
    <citation type="submission" date="2017-09" db="EMBL/GenBank/DDBJ databases">
        <authorList>
            <person name="Varghese N."/>
            <person name="Submissions S."/>
        </authorList>
    </citation>
    <scope>NUCLEOTIDE SEQUENCE [LARGE SCALE GENOMIC DNA]</scope>
    <source>
        <strain evidence="9">WG-1MB</strain>
    </source>
</reference>
<dbReference type="Gene3D" id="3.40.50.360">
    <property type="match status" value="1"/>
</dbReference>
<keyword evidence="4" id="KW-0288">FMN</keyword>
<reference evidence="7" key="2">
    <citation type="submission" date="2017-09" db="EMBL/GenBank/DDBJ databases">
        <authorList>
            <person name="Ehlers B."/>
            <person name="Leendertz F.H."/>
        </authorList>
    </citation>
    <scope>NUCLEOTIDE SEQUENCE [LARGE SCALE GENOMIC DNA]</scope>
    <source>
        <strain evidence="7">WG-1MB</strain>
    </source>
</reference>
<evidence type="ECO:0000256" key="4">
    <source>
        <dbReference type="ARBA" id="ARBA00022643"/>
    </source>
</evidence>
<accession>A0A285GAI6</accession>
<dbReference type="Proteomes" id="UP000217726">
    <property type="component" value="Unassembled WGS sequence"/>
</dbReference>
<feature type="domain" description="NADPH-dependent FMN reductase-like" evidence="6">
    <location>
        <begin position="1"/>
        <end position="145"/>
    </location>
</feature>
<proteinExistence type="inferred from homology"/>
<evidence type="ECO:0000256" key="5">
    <source>
        <dbReference type="ARBA" id="ARBA00038292"/>
    </source>
</evidence>
<dbReference type="Proteomes" id="UP000295404">
    <property type="component" value="Unassembled WGS sequence"/>
</dbReference>
<dbReference type="AlphaFoldDB" id="A0A285GAI6"/>
<gene>
    <name evidence="8" type="ORF">C7960_0783</name>
    <name evidence="7" type="ORF">SAMN06295989_11120</name>
</gene>
<comment type="cofactor">
    <cofactor evidence="2">
        <name>[4Fe-4S] cluster</name>
        <dbReference type="ChEBI" id="CHEBI:49883"/>
    </cofactor>
</comment>
<comment type="similarity">
    <text evidence="5">Belongs to the SsuE family. Isf subfamily.</text>
</comment>
<dbReference type="Pfam" id="PF03358">
    <property type="entry name" value="FMN_red"/>
    <property type="match status" value="1"/>
</dbReference>
<sequence length="238" mass="26015">MKILGISGSPRAESRSGSIKVVKKIVENTGCEYELISLHGKNIGGCIACMACVEDNVCKVHDDMETLRDKIVEADAYVLGGVNYFDTLNAAMLSFMERWYQFRHREADILWGKLAVTMSLGGHNPAPATDVLNKICFANVIKVVDNVQGIGAAGCHYCGYGETCKVGIPYLLQGPDVAPITLETTPDVTKDEELMQAAEDAGKKLGDMLRSPDYSRGKTVQELMQMMEAMKAERSNIL</sequence>